<name>A0ABT5DD80_9BACT</name>
<comment type="caution">
    <text evidence="1">The sequence shown here is derived from an EMBL/GenBank/DDBJ whole genome shotgun (WGS) entry which is preliminary data.</text>
</comment>
<gene>
    <name evidence="1" type="ORF">POL68_24385</name>
</gene>
<evidence type="ECO:0000313" key="2">
    <source>
        <dbReference type="Proteomes" id="UP001221838"/>
    </source>
</evidence>
<dbReference type="RefSeq" id="WP_272141608.1">
    <property type="nucleotide sequence ID" value="NZ_JAQNDM010000002.1"/>
</dbReference>
<evidence type="ECO:0000313" key="1">
    <source>
        <dbReference type="EMBL" id="MDC0711629.1"/>
    </source>
</evidence>
<accession>A0ABT5DD80</accession>
<organism evidence="1 2">
    <name type="scientific">Stigmatella ashevillensis</name>
    <dbReference type="NCBI Taxonomy" id="2995309"/>
    <lineage>
        <taxon>Bacteria</taxon>
        <taxon>Pseudomonadati</taxon>
        <taxon>Myxococcota</taxon>
        <taxon>Myxococcia</taxon>
        <taxon>Myxococcales</taxon>
        <taxon>Cystobacterineae</taxon>
        <taxon>Archangiaceae</taxon>
        <taxon>Stigmatella</taxon>
    </lineage>
</organism>
<keyword evidence="2" id="KW-1185">Reference proteome</keyword>
<proteinExistence type="predicted"/>
<dbReference type="Proteomes" id="UP001221838">
    <property type="component" value="Unassembled WGS sequence"/>
</dbReference>
<sequence length="82" mass="9015">MRDEELLTGCPVFEARKTGATLELERAPHPSTTRYLAIEAPGLLVLFPKDGIVPAAVPVQMDVPERVEPKRDALLHRAVVES</sequence>
<reference evidence="1 2" key="1">
    <citation type="submission" date="2022-11" db="EMBL/GenBank/DDBJ databases">
        <title>Minimal conservation of predation-associated metabolite biosynthetic gene clusters underscores biosynthetic potential of Myxococcota including descriptions for ten novel species: Archangium lansinium sp. nov., Myxococcus landrumus sp. nov., Nannocystis bai.</title>
        <authorList>
            <person name="Ahearne A."/>
            <person name="Stevens C."/>
            <person name="Dowd S."/>
        </authorList>
    </citation>
    <scope>NUCLEOTIDE SEQUENCE [LARGE SCALE GENOMIC DNA]</scope>
    <source>
        <strain evidence="1 2">NCWAL01</strain>
    </source>
</reference>
<protein>
    <submittedName>
        <fullName evidence="1">Uncharacterized protein</fullName>
    </submittedName>
</protein>
<dbReference type="EMBL" id="JAQNDM010000002">
    <property type="protein sequence ID" value="MDC0711629.1"/>
    <property type="molecule type" value="Genomic_DNA"/>
</dbReference>